<feature type="region of interest" description="Disordered" evidence="1">
    <location>
        <begin position="16"/>
        <end position="63"/>
    </location>
</feature>
<feature type="non-terminal residue" evidence="2">
    <location>
        <position position="89"/>
    </location>
</feature>
<dbReference type="AlphaFoldDB" id="G9AYJ5"/>
<gene>
    <name evidence="2" type="primary">pqqE</name>
</gene>
<feature type="non-terminal residue" evidence="2">
    <location>
        <position position="1"/>
    </location>
</feature>
<protein>
    <submittedName>
        <fullName evidence="2">Pyrroloquinoline quinone (PQQ)</fullName>
    </submittedName>
</protein>
<sequence length="89" mass="9451">LYSNLITSGVLLRTETGSPRQGRAGSYPALFPGTEGPSVSAVSRGRRPARSRQRGSSVRHSDDAQFCGAQGKCCPYPRNVRAGAGTRSR</sequence>
<evidence type="ECO:0000256" key="1">
    <source>
        <dbReference type="SAM" id="MobiDB-lite"/>
    </source>
</evidence>
<reference evidence="2" key="1">
    <citation type="submission" date="2011-12" db="EMBL/GenBank/DDBJ databases">
        <title>pqqE gene sequences.</title>
        <authorList>
            <person name="Shahid M."/>
            <person name="Hameed S."/>
            <person name="Imran A."/>
            <person name="Van Elsas J."/>
        </authorList>
    </citation>
    <scope>NUCLEOTIDE SEQUENCE</scope>
    <source>
        <strain evidence="2">Fs-3</strain>
    </source>
</reference>
<proteinExistence type="predicted"/>
<name>G9AYJ5_PSEMA</name>
<accession>G9AYJ5</accession>
<feature type="compositionally biased region" description="Basic residues" evidence="1">
    <location>
        <begin position="44"/>
        <end position="53"/>
    </location>
</feature>
<evidence type="ECO:0000313" key="2">
    <source>
        <dbReference type="EMBL" id="CCF22409.1"/>
    </source>
</evidence>
<organism evidence="2">
    <name type="scientific">Pseudomonas marginalis</name>
    <name type="common">Pseudomonas panacis</name>
    <dbReference type="NCBI Taxonomy" id="298"/>
    <lineage>
        <taxon>Bacteria</taxon>
        <taxon>Pseudomonadati</taxon>
        <taxon>Pseudomonadota</taxon>
        <taxon>Gammaproteobacteria</taxon>
        <taxon>Pseudomonadales</taxon>
        <taxon>Pseudomonadaceae</taxon>
        <taxon>Pseudomonas</taxon>
    </lineage>
</organism>
<dbReference type="EMBL" id="HE646885">
    <property type="protein sequence ID" value="CCF22409.1"/>
    <property type="molecule type" value="Genomic_DNA"/>
</dbReference>